<dbReference type="RefSeq" id="WP_380595935.1">
    <property type="nucleotide sequence ID" value="NZ_JBHSDU010000003.1"/>
</dbReference>
<feature type="transmembrane region" description="Helical" evidence="1">
    <location>
        <begin position="84"/>
        <end position="110"/>
    </location>
</feature>
<keyword evidence="3" id="KW-1185">Reference proteome</keyword>
<dbReference type="Proteomes" id="UP001595904">
    <property type="component" value="Unassembled WGS sequence"/>
</dbReference>
<gene>
    <name evidence="2" type="ORF">ACFPN2_07180</name>
</gene>
<proteinExistence type="predicted"/>
<protein>
    <submittedName>
        <fullName evidence="2">Uncharacterized protein</fullName>
    </submittedName>
</protein>
<organism evidence="2 3">
    <name type="scientific">Steroidobacter flavus</name>
    <dbReference type="NCBI Taxonomy" id="1842136"/>
    <lineage>
        <taxon>Bacteria</taxon>
        <taxon>Pseudomonadati</taxon>
        <taxon>Pseudomonadota</taxon>
        <taxon>Gammaproteobacteria</taxon>
        <taxon>Steroidobacterales</taxon>
        <taxon>Steroidobacteraceae</taxon>
        <taxon>Steroidobacter</taxon>
    </lineage>
</organism>
<reference evidence="3" key="1">
    <citation type="journal article" date="2019" name="Int. J. Syst. Evol. Microbiol.">
        <title>The Global Catalogue of Microorganisms (GCM) 10K type strain sequencing project: providing services to taxonomists for standard genome sequencing and annotation.</title>
        <authorList>
            <consortium name="The Broad Institute Genomics Platform"/>
            <consortium name="The Broad Institute Genome Sequencing Center for Infectious Disease"/>
            <person name="Wu L."/>
            <person name="Ma J."/>
        </authorList>
    </citation>
    <scope>NUCLEOTIDE SEQUENCE [LARGE SCALE GENOMIC DNA]</scope>
    <source>
        <strain evidence="3">CGMCC 1.10759</strain>
    </source>
</reference>
<keyword evidence="1" id="KW-0472">Membrane</keyword>
<feature type="transmembrane region" description="Helical" evidence="1">
    <location>
        <begin position="44"/>
        <end position="64"/>
    </location>
</feature>
<keyword evidence="1" id="KW-0812">Transmembrane</keyword>
<sequence>MSDMSVPGWRAWAGMIVGPIAWGIHHQLGSNLGYAACDRGPDAISLIAGGVLLAVIAGAGWLGWQSWLQAGGLEVDEADAIEVFIPLLSVMATALFALPIFVQMLADLILPSCFG</sequence>
<dbReference type="EMBL" id="JBHSDU010000003">
    <property type="protein sequence ID" value="MFC4308859.1"/>
    <property type="molecule type" value="Genomic_DNA"/>
</dbReference>
<accession>A0ABV8SQX6</accession>
<evidence type="ECO:0000313" key="3">
    <source>
        <dbReference type="Proteomes" id="UP001595904"/>
    </source>
</evidence>
<evidence type="ECO:0000313" key="2">
    <source>
        <dbReference type="EMBL" id="MFC4308859.1"/>
    </source>
</evidence>
<name>A0ABV8SQX6_9GAMM</name>
<comment type="caution">
    <text evidence="2">The sequence shown here is derived from an EMBL/GenBank/DDBJ whole genome shotgun (WGS) entry which is preliminary data.</text>
</comment>
<evidence type="ECO:0000256" key="1">
    <source>
        <dbReference type="SAM" id="Phobius"/>
    </source>
</evidence>
<keyword evidence="1" id="KW-1133">Transmembrane helix</keyword>